<organism evidence="3 4">
    <name type="scientific">Tropilaelaps mercedesae</name>
    <dbReference type="NCBI Taxonomy" id="418985"/>
    <lineage>
        <taxon>Eukaryota</taxon>
        <taxon>Metazoa</taxon>
        <taxon>Ecdysozoa</taxon>
        <taxon>Arthropoda</taxon>
        <taxon>Chelicerata</taxon>
        <taxon>Arachnida</taxon>
        <taxon>Acari</taxon>
        <taxon>Parasitiformes</taxon>
        <taxon>Mesostigmata</taxon>
        <taxon>Gamasina</taxon>
        <taxon>Dermanyssoidea</taxon>
        <taxon>Laelapidae</taxon>
        <taxon>Tropilaelaps</taxon>
    </lineage>
</organism>
<dbReference type="InterPro" id="IPR039911">
    <property type="entry name" value="JIP3/JIP4"/>
</dbReference>
<dbReference type="InParanoid" id="A0A1V9X4Y1"/>
<dbReference type="GO" id="GO:0008432">
    <property type="term" value="F:JUN kinase binding"/>
    <property type="evidence" value="ECO:0007669"/>
    <property type="project" value="TreeGrafter"/>
</dbReference>
<sequence>MDSSQEEVVYGSDTTTETTHEGSTGDQDVMSEKVENLARDIYAEFKRMMEKYDQDVVKDLMPLVVNVLESLDLAGIENQEHQASRLIILISQ</sequence>
<dbReference type="EMBL" id="MNPL01024402">
    <property type="protein sequence ID" value="OQR68547.1"/>
    <property type="molecule type" value="Genomic_DNA"/>
</dbReference>
<evidence type="ECO:0000259" key="2">
    <source>
        <dbReference type="PROSITE" id="PS51776"/>
    </source>
</evidence>
<evidence type="ECO:0000313" key="3">
    <source>
        <dbReference type="EMBL" id="OQR68547.1"/>
    </source>
</evidence>
<dbReference type="PANTHER" id="PTHR13886">
    <property type="entry name" value="JNK/SAPK-ASSOCIATED PROTEIN"/>
    <property type="match status" value="1"/>
</dbReference>
<evidence type="ECO:0000256" key="1">
    <source>
        <dbReference type="SAM" id="MobiDB-lite"/>
    </source>
</evidence>
<evidence type="ECO:0000313" key="4">
    <source>
        <dbReference type="Proteomes" id="UP000192247"/>
    </source>
</evidence>
<dbReference type="GO" id="GO:0030159">
    <property type="term" value="F:signaling receptor complex adaptor activity"/>
    <property type="evidence" value="ECO:0007669"/>
    <property type="project" value="TreeGrafter"/>
</dbReference>
<dbReference type="GO" id="GO:0005078">
    <property type="term" value="F:MAP-kinase scaffold activity"/>
    <property type="evidence" value="ECO:0007669"/>
    <property type="project" value="InterPro"/>
</dbReference>
<dbReference type="PANTHER" id="PTHR13886:SF4">
    <property type="entry name" value="JNK-INTERACTING PROTEIN 3"/>
    <property type="match status" value="1"/>
</dbReference>
<dbReference type="GO" id="GO:0016192">
    <property type="term" value="P:vesicle-mediated transport"/>
    <property type="evidence" value="ECO:0007669"/>
    <property type="project" value="TreeGrafter"/>
</dbReference>
<dbReference type="Proteomes" id="UP000192247">
    <property type="component" value="Unassembled WGS sequence"/>
</dbReference>
<feature type="region of interest" description="Disordered" evidence="1">
    <location>
        <begin position="1"/>
        <end position="30"/>
    </location>
</feature>
<gene>
    <name evidence="3" type="ORF">BIW11_12844</name>
</gene>
<dbReference type="GO" id="GO:0005737">
    <property type="term" value="C:cytoplasm"/>
    <property type="evidence" value="ECO:0007669"/>
    <property type="project" value="TreeGrafter"/>
</dbReference>
<reference evidence="3 4" key="1">
    <citation type="journal article" date="2017" name="Gigascience">
        <title>Draft genome of the honey bee ectoparasitic mite, Tropilaelaps mercedesae, is shaped by the parasitic life history.</title>
        <authorList>
            <person name="Dong X."/>
            <person name="Armstrong S.D."/>
            <person name="Xia D."/>
            <person name="Makepeace B.L."/>
            <person name="Darby A.C."/>
            <person name="Kadowaki T."/>
        </authorList>
    </citation>
    <scope>NUCLEOTIDE SEQUENCE [LARGE SCALE GENOMIC DNA]</scope>
    <source>
        <strain evidence="3">Wuxi-XJTLU</strain>
    </source>
</reference>
<dbReference type="PROSITE" id="PS51776">
    <property type="entry name" value="RH1"/>
    <property type="match status" value="1"/>
</dbReference>
<name>A0A1V9X4Y1_9ACAR</name>
<protein>
    <submittedName>
        <fullName evidence="3">Jnk/sapk-associated protein-like</fullName>
    </submittedName>
</protein>
<dbReference type="GO" id="GO:0019894">
    <property type="term" value="F:kinesin binding"/>
    <property type="evidence" value="ECO:0007669"/>
    <property type="project" value="TreeGrafter"/>
</dbReference>
<dbReference type="OrthoDB" id="6503116at2759"/>
<proteinExistence type="predicted"/>
<feature type="compositionally biased region" description="Low complexity" evidence="1">
    <location>
        <begin position="12"/>
        <end position="26"/>
    </location>
</feature>
<accession>A0A1V9X4Y1</accession>
<dbReference type="STRING" id="418985.A0A1V9X4Y1"/>
<keyword evidence="4" id="KW-1185">Reference proteome</keyword>
<dbReference type="AlphaFoldDB" id="A0A1V9X4Y1"/>
<dbReference type="Pfam" id="PF09744">
    <property type="entry name" value="RH1"/>
    <property type="match status" value="1"/>
</dbReference>
<comment type="caution">
    <text evidence="3">The sequence shown here is derived from an EMBL/GenBank/DDBJ whole genome shotgun (WGS) entry which is preliminary data.</text>
</comment>
<dbReference type="InterPro" id="IPR034743">
    <property type="entry name" value="RH1"/>
</dbReference>
<feature type="domain" description="RH1" evidence="2">
    <location>
        <begin position="17"/>
        <end position="92"/>
    </location>
</feature>